<protein>
    <submittedName>
        <fullName evidence="9">SLC13 family permease</fullName>
    </submittedName>
</protein>
<evidence type="ECO:0000256" key="3">
    <source>
        <dbReference type="ARBA" id="ARBA00022692"/>
    </source>
</evidence>
<dbReference type="Pfam" id="PF07158">
    <property type="entry name" value="MatC_N"/>
    <property type="match status" value="1"/>
</dbReference>
<evidence type="ECO:0000256" key="2">
    <source>
        <dbReference type="ARBA" id="ARBA00022448"/>
    </source>
</evidence>
<feature type="transmembrane region" description="Helical" evidence="6">
    <location>
        <begin position="271"/>
        <end position="289"/>
    </location>
</feature>
<comment type="caution">
    <text evidence="9">The sequence shown here is derived from an EMBL/GenBank/DDBJ whole genome shotgun (WGS) entry which is preliminary data.</text>
</comment>
<feature type="domain" description="Citrate transporter-like" evidence="7">
    <location>
        <begin position="224"/>
        <end position="411"/>
    </location>
</feature>
<feature type="transmembrane region" description="Helical" evidence="6">
    <location>
        <begin position="136"/>
        <end position="163"/>
    </location>
</feature>
<feature type="transmembrane region" description="Helical" evidence="6">
    <location>
        <begin position="393"/>
        <end position="414"/>
    </location>
</feature>
<organism evidence="9 10">
    <name type="scientific">Herbiconiux gentiana</name>
    <dbReference type="NCBI Taxonomy" id="2970912"/>
    <lineage>
        <taxon>Bacteria</taxon>
        <taxon>Bacillati</taxon>
        <taxon>Actinomycetota</taxon>
        <taxon>Actinomycetes</taxon>
        <taxon>Micrococcales</taxon>
        <taxon>Microbacteriaceae</taxon>
        <taxon>Herbiconiux</taxon>
    </lineage>
</organism>
<reference evidence="9" key="1">
    <citation type="submission" date="2022-08" db="EMBL/GenBank/DDBJ databases">
        <authorList>
            <person name="Deng Y."/>
            <person name="Han X.-F."/>
            <person name="Zhang Y.-Q."/>
        </authorList>
    </citation>
    <scope>NUCLEOTIDE SEQUENCE</scope>
    <source>
        <strain evidence="9">CPCC 205716</strain>
    </source>
</reference>
<feature type="transmembrane region" description="Helical" evidence="6">
    <location>
        <begin position="225"/>
        <end position="251"/>
    </location>
</feature>
<dbReference type="RefSeq" id="WP_259485728.1">
    <property type="nucleotide sequence ID" value="NZ_JANTEZ010000002.1"/>
</dbReference>
<evidence type="ECO:0000259" key="8">
    <source>
        <dbReference type="Pfam" id="PF07158"/>
    </source>
</evidence>
<keyword evidence="10" id="KW-1185">Reference proteome</keyword>
<dbReference type="Pfam" id="PF03600">
    <property type="entry name" value="CitMHS"/>
    <property type="match status" value="1"/>
</dbReference>
<evidence type="ECO:0000256" key="4">
    <source>
        <dbReference type="ARBA" id="ARBA00022989"/>
    </source>
</evidence>
<keyword evidence="5 6" id="KW-0472">Membrane</keyword>
<gene>
    <name evidence="9" type="ORF">NVV95_06505</name>
</gene>
<feature type="transmembrane region" description="Helical" evidence="6">
    <location>
        <begin position="175"/>
        <end position="195"/>
    </location>
</feature>
<feature type="transmembrane region" description="Helical" evidence="6">
    <location>
        <begin position="96"/>
        <end position="124"/>
    </location>
</feature>
<sequence>MPLELITILILVLVFVASALLKINMGAIALVAAFLVGTILLGEGVDDVLSGFPTDLFIILVGVTFLFAIAQNNGTIDWVVERAVHLTGGRTWALPWVMFAIAAALGAAGAVPPAAVAIIAPTALSLARRNGISPLFMGLMIANGVSAGEFSPIGVFGIIVNGLADQAGLAYSPGLLFVSTFAFNFVLCLVLHFWFTRRNAPRIEPIETTSVALTSATLPRTTTPVVLTLVAILGMVASVLFFSVNIGFAALTAAVVVSVVSPAAGKAAVPMIAWPTVFLITGIVTYVALLQRAGAIEYLGEAVGSVGMPLLAAFLICLLGGVVSAFASTTGILGALVPLAVPFMLAGEVNSVTMLIALAIASSVVDASPFSTTGALIIANVPAAQRDKLFGQLLRWGLSMIVVAPLLAWAIFVLPGW</sequence>
<dbReference type="InterPro" id="IPR004680">
    <property type="entry name" value="Cit_transptr-like_dom"/>
</dbReference>
<name>A0ABT2GD95_9MICO</name>
<dbReference type="InterPro" id="IPR009827">
    <property type="entry name" value="MatC_N"/>
</dbReference>
<evidence type="ECO:0000256" key="6">
    <source>
        <dbReference type="SAM" id="Phobius"/>
    </source>
</evidence>
<evidence type="ECO:0000313" key="9">
    <source>
        <dbReference type="EMBL" id="MCS5714202.1"/>
    </source>
</evidence>
<evidence type="ECO:0000256" key="5">
    <source>
        <dbReference type="ARBA" id="ARBA00023136"/>
    </source>
</evidence>
<comment type="subcellular location">
    <subcellularLocation>
        <location evidence="1">Membrane</location>
        <topology evidence="1">Multi-pass membrane protein</topology>
    </subcellularLocation>
</comment>
<evidence type="ECO:0000256" key="1">
    <source>
        <dbReference type="ARBA" id="ARBA00004141"/>
    </source>
</evidence>
<feature type="transmembrane region" description="Helical" evidence="6">
    <location>
        <begin position="48"/>
        <end position="70"/>
    </location>
</feature>
<accession>A0ABT2GD95</accession>
<evidence type="ECO:0000313" key="10">
    <source>
        <dbReference type="Proteomes" id="UP001165580"/>
    </source>
</evidence>
<dbReference type="Proteomes" id="UP001165580">
    <property type="component" value="Unassembled WGS sequence"/>
</dbReference>
<keyword evidence="2" id="KW-0813">Transport</keyword>
<proteinExistence type="predicted"/>
<dbReference type="EMBL" id="JANTEZ010000002">
    <property type="protein sequence ID" value="MCS5714202.1"/>
    <property type="molecule type" value="Genomic_DNA"/>
</dbReference>
<feature type="transmembrane region" description="Helical" evidence="6">
    <location>
        <begin position="6"/>
        <end position="36"/>
    </location>
</feature>
<keyword evidence="4 6" id="KW-1133">Transmembrane helix</keyword>
<keyword evidence="3 6" id="KW-0812">Transmembrane</keyword>
<feature type="transmembrane region" description="Helical" evidence="6">
    <location>
        <begin position="310"/>
        <end position="336"/>
    </location>
</feature>
<evidence type="ECO:0000259" key="7">
    <source>
        <dbReference type="Pfam" id="PF03600"/>
    </source>
</evidence>
<feature type="domain" description="Dicarboxylate carrier MatC N-terminal" evidence="8">
    <location>
        <begin position="1"/>
        <end position="148"/>
    </location>
</feature>